<accession>A0A949N7Z4</accession>
<sequence length="175" mass="18578">MSRAGDDLDARLATAVRAWMQAGATTRLPLGVRWDVVFTAAGAPAAAVLRSMDAVQRGGCGPVLHDAAADRVLWLVEPGTVRNWLSPYGLCVGAPAHLTLPTGPSGFCGLSESCGPAAEVRWVRPYRDGHTVDAALLHRQLDVAWLGRPRPELPLPMGRFGSPRLPRGSDDLVLG</sequence>
<protein>
    <submittedName>
        <fullName evidence="1">Uncharacterized protein</fullName>
    </submittedName>
</protein>
<dbReference type="AlphaFoldDB" id="A0A949N7Z4"/>
<proteinExistence type="predicted"/>
<dbReference type="RefSeq" id="WP_211041618.1">
    <property type="nucleotide sequence ID" value="NZ_JAELVF020000001.1"/>
</dbReference>
<reference evidence="1" key="1">
    <citation type="submission" date="2021-06" db="EMBL/GenBank/DDBJ databases">
        <title>Sequencing of actinobacteria type strains.</title>
        <authorList>
            <person name="Nguyen G.-S."/>
            <person name="Wentzel A."/>
        </authorList>
    </citation>
    <scope>NUCLEOTIDE SEQUENCE</scope>
    <source>
        <strain evidence="1">P38-E01</strain>
    </source>
</reference>
<keyword evidence="2" id="KW-1185">Reference proteome</keyword>
<comment type="caution">
    <text evidence="1">The sequence shown here is derived from an EMBL/GenBank/DDBJ whole genome shotgun (WGS) entry which is preliminary data.</text>
</comment>
<gene>
    <name evidence="1" type="ORF">JGS22_007285</name>
</gene>
<dbReference type="Proteomes" id="UP000694501">
    <property type="component" value="Unassembled WGS sequence"/>
</dbReference>
<evidence type="ECO:0000313" key="1">
    <source>
        <dbReference type="EMBL" id="MBU7597438.1"/>
    </source>
</evidence>
<organism evidence="1 2">
    <name type="scientific">Streptomyces tardus</name>
    <dbReference type="NCBI Taxonomy" id="2780544"/>
    <lineage>
        <taxon>Bacteria</taxon>
        <taxon>Bacillati</taxon>
        <taxon>Actinomycetota</taxon>
        <taxon>Actinomycetes</taxon>
        <taxon>Kitasatosporales</taxon>
        <taxon>Streptomycetaceae</taxon>
        <taxon>Streptomyces</taxon>
    </lineage>
</organism>
<dbReference type="EMBL" id="JAELVF020000001">
    <property type="protein sequence ID" value="MBU7597438.1"/>
    <property type="molecule type" value="Genomic_DNA"/>
</dbReference>
<evidence type="ECO:0000313" key="2">
    <source>
        <dbReference type="Proteomes" id="UP000694501"/>
    </source>
</evidence>
<name>A0A949N7Z4_9ACTN</name>